<gene>
    <name evidence="2" type="ORF">ANE_LOCUS27409</name>
</gene>
<reference evidence="2" key="1">
    <citation type="submission" date="2019-07" db="EMBL/GenBank/DDBJ databases">
        <authorList>
            <person name="Dittberner H."/>
        </authorList>
    </citation>
    <scope>NUCLEOTIDE SEQUENCE [LARGE SCALE GENOMIC DNA]</scope>
</reference>
<feature type="compositionally biased region" description="Low complexity" evidence="1">
    <location>
        <begin position="74"/>
        <end position="83"/>
    </location>
</feature>
<dbReference type="EMBL" id="CABITT030000008">
    <property type="protein sequence ID" value="VVB16965.1"/>
    <property type="molecule type" value="Genomic_DNA"/>
</dbReference>
<dbReference type="Proteomes" id="UP000489600">
    <property type="component" value="Unassembled WGS sequence"/>
</dbReference>
<organism evidence="2 3">
    <name type="scientific">Arabis nemorensis</name>
    <dbReference type="NCBI Taxonomy" id="586526"/>
    <lineage>
        <taxon>Eukaryota</taxon>
        <taxon>Viridiplantae</taxon>
        <taxon>Streptophyta</taxon>
        <taxon>Embryophyta</taxon>
        <taxon>Tracheophyta</taxon>
        <taxon>Spermatophyta</taxon>
        <taxon>Magnoliopsida</taxon>
        <taxon>eudicotyledons</taxon>
        <taxon>Gunneridae</taxon>
        <taxon>Pentapetalae</taxon>
        <taxon>rosids</taxon>
        <taxon>malvids</taxon>
        <taxon>Brassicales</taxon>
        <taxon>Brassicaceae</taxon>
        <taxon>Arabideae</taxon>
        <taxon>Arabis</taxon>
    </lineage>
</organism>
<evidence type="ECO:0000313" key="2">
    <source>
        <dbReference type="EMBL" id="VVB16965.1"/>
    </source>
</evidence>
<proteinExistence type="predicted"/>
<keyword evidence="3" id="KW-1185">Reference proteome</keyword>
<evidence type="ECO:0000313" key="3">
    <source>
        <dbReference type="Proteomes" id="UP000489600"/>
    </source>
</evidence>
<name>A0A565CTB7_9BRAS</name>
<sequence>MGKGRRRISARDKNLAKQDKKQVKIPKTKSAISSDKVSTAASVRRLLRRRCLLDSFSSGPSHLMGQKKPKKSSPSKLSRSQKSGPRNHKPSTSSSQSPVAASPATTSSSPTLGVVPVPVVTGVDASPVAISPNPTGIDLAPIAAPIVAPVIATMVADPEPTNKVSRAEEAKESTAPPVETVIAPRVADPEPTNQPILAREDPARTISNGPSAASAIRTSVTSKDPTAKAADTWASLIMGAGRHEGVALEAKLGLKKEQPVIHHYLTVHLYRRLSMLTLNWEHPRTLLLVSLASW</sequence>
<comment type="caution">
    <text evidence="2">The sequence shown here is derived from an EMBL/GenBank/DDBJ whole genome shotgun (WGS) entry which is preliminary data.</text>
</comment>
<protein>
    <submittedName>
        <fullName evidence="2">Uncharacterized protein</fullName>
    </submittedName>
</protein>
<feature type="compositionally biased region" description="Basic and acidic residues" evidence="1">
    <location>
        <begin position="9"/>
        <end position="22"/>
    </location>
</feature>
<dbReference type="AlphaFoldDB" id="A0A565CTB7"/>
<evidence type="ECO:0000256" key="1">
    <source>
        <dbReference type="SAM" id="MobiDB-lite"/>
    </source>
</evidence>
<feature type="region of interest" description="Disordered" evidence="1">
    <location>
        <begin position="55"/>
        <end position="114"/>
    </location>
</feature>
<feature type="compositionally biased region" description="Low complexity" evidence="1">
    <location>
        <begin position="90"/>
        <end position="114"/>
    </location>
</feature>
<accession>A0A565CTB7</accession>
<feature type="region of interest" description="Disordered" evidence="1">
    <location>
        <begin position="1"/>
        <end position="41"/>
    </location>
</feature>
<feature type="compositionally biased region" description="Polar residues" evidence="1">
    <location>
        <begin position="30"/>
        <end position="41"/>
    </location>
</feature>